<dbReference type="InterPro" id="IPR006118">
    <property type="entry name" value="Recombinase_CS"/>
</dbReference>
<dbReference type="EMBL" id="NKUF01000054">
    <property type="protein sequence ID" value="PYD61376.1"/>
    <property type="molecule type" value="Genomic_DNA"/>
</dbReference>
<comment type="caution">
    <text evidence="9">The sequence shown here is derived from an EMBL/GenBank/DDBJ whole genome shotgun (WGS) entry which is preliminary data.</text>
</comment>
<dbReference type="AlphaFoldDB" id="A0A318PSG1"/>
<evidence type="ECO:0000256" key="1">
    <source>
        <dbReference type="ARBA" id="ARBA00009913"/>
    </source>
</evidence>
<protein>
    <submittedName>
        <fullName evidence="9">Recombinase</fullName>
    </submittedName>
</protein>
<dbReference type="InterPro" id="IPR006120">
    <property type="entry name" value="Resolvase_HTH_dom"/>
</dbReference>
<evidence type="ECO:0000256" key="4">
    <source>
        <dbReference type="ARBA" id="ARBA00023125"/>
    </source>
</evidence>
<keyword evidence="4" id="KW-0238">DNA-binding</keyword>
<dbReference type="Pfam" id="PF00239">
    <property type="entry name" value="Resolvase"/>
    <property type="match status" value="1"/>
</dbReference>
<evidence type="ECO:0000256" key="2">
    <source>
        <dbReference type="ARBA" id="ARBA00022908"/>
    </source>
</evidence>
<dbReference type="GO" id="GO:0000150">
    <property type="term" value="F:DNA strand exchange activity"/>
    <property type="evidence" value="ECO:0007669"/>
    <property type="project" value="UniProtKB-KW"/>
</dbReference>
<dbReference type="Proteomes" id="UP000248301">
    <property type="component" value="Unassembled WGS sequence"/>
</dbReference>
<sequence length="201" mass="21499">MLVGYARVSTQDQNPALQLDALTAAGCEKVFTEKASGAQRARPELAAALSYMRSRDSLVVWKLDRLARSLPQLIETVATLEDQGIGFRSLTEAIDTTTAGGKLIFHIFGALAEFERSAIRERTRAGLKAARDRGRKGGRPSALSAADVSAAKALLRDPAITVDEVATRLKVSPATLYRHLPGGRGGIGAQVEASAQEDHFD</sequence>
<dbReference type="Gene3D" id="3.40.50.1390">
    <property type="entry name" value="Resolvase, N-terminal catalytic domain"/>
    <property type="match status" value="1"/>
</dbReference>
<evidence type="ECO:0000256" key="3">
    <source>
        <dbReference type="ARBA" id="ARBA00023100"/>
    </source>
</evidence>
<dbReference type="RefSeq" id="WP_110914617.1">
    <property type="nucleotide sequence ID" value="NZ_NKUF01000054.1"/>
</dbReference>
<dbReference type="SMART" id="SM00857">
    <property type="entry name" value="Resolvase"/>
    <property type="match status" value="1"/>
</dbReference>
<dbReference type="GO" id="GO:0015074">
    <property type="term" value="P:DNA integration"/>
    <property type="evidence" value="ECO:0007669"/>
    <property type="project" value="UniProtKB-KW"/>
</dbReference>
<dbReference type="InterPro" id="IPR036162">
    <property type="entry name" value="Resolvase-like_N_sf"/>
</dbReference>
<dbReference type="PANTHER" id="PTHR30461:SF2">
    <property type="entry name" value="SERINE RECOMBINASE PINE-RELATED"/>
    <property type="match status" value="1"/>
</dbReference>
<organism evidence="9 10">
    <name type="scientific">Gluconacetobacter entanii</name>
    <dbReference type="NCBI Taxonomy" id="108528"/>
    <lineage>
        <taxon>Bacteria</taxon>
        <taxon>Pseudomonadati</taxon>
        <taxon>Pseudomonadota</taxon>
        <taxon>Alphaproteobacteria</taxon>
        <taxon>Acetobacterales</taxon>
        <taxon>Acetobacteraceae</taxon>
        <taxon>Gluconacetobacter</taxon>
    </lineage>
</organism>
<dbReference type="PROSITE" id="PS00397">
    <property type="entry name" value="RECOMBINASES_1"/>
    <property type="match status" value="1"/>
</dbReference>
<dbReference type="FunFam" id="3.40.50.1390:FF:000001">
    <property type="entry name" value="DNA recombinase"/>
    <property type="match status" value="1"/>
</dbReference>
<comment type="similarity">
    <text evidence="1">Belongs to the site-specific recombinase resolvase family.</text>
</comment>
<keyword evidence="5" id="KW-0233">DNA recombination</keyword>
<evidence type="ECO:0000256" key="5">
    <source>
        <dbReference type="ARBA" id="ARBA00023172"/>
    </source>
</evidence>
<keyword evidence="3" id="KW-0230">DNA invertase</keyword>
<dbReference type="OrthoDB" id="9800103at2"/>
<dbReference type="SUPFAM" id="SSF53041">
    <property type="entry name" value="Resolvase-like"/>
    <property type="match status" value="1"/>
</dbReference>
<dbReference type="Gene3D" id="1.10.10.60">
    <property type="entry name" value="Homeodomain-like"/>
    <property type="match status" value="1"/>
</dbReference>
<gene>
    <name evidence="9" type="ORF">CFR72_14555</name>
</gene>
<feature type="domain" description="Resolvase/invertase-type recombinase catalytic" evidence="8">
    <location>
        <begin position="1"/>
        <end position="134"/>
    </location>
</feature>
<dbReference type="GO" id="GO:0003677">
    <property type="term" value="F:DNA binding"/>
    <property type="evidence" value="ECO:0007669"/>
    <property type="project" value="UniProtKB-KW"/>
</dbReference>
<evidence type="ECO:0000259" key="8">
    <source>
        <dbReference type="PROSITE" id="PS51736"/>
    </source>
</evidence>
<evidence type="ECO:0000256" key="6">
    <source>
        <dbReference type="PIRSR" id="PIRSR606118-50"/>
    </source>
</evidence>
<dbReference type="CDD" id="cd03768">
    <property type="entry name" value="SR_ResInv"/>
    <property type="match status" value="1"/>
</dbReference>
<evidence type="ECO:0000313" key="10">
    <source>
        <dbReference type="Proteomes" id="UP000248301"/>
    </source>
</evidence>
<dbReference type="PANTHER" id="PTHR30461">
    <property type="entry name" value="DNA-INVERTASE FROM LAMBDOID PROPHAGE"/>
    <property type="match status" value="1"/>
</dbReference>
<accession>A0A318PSG1</accession>
<dbReference type="SUPFAM" id="SSF46689">
    <property type="entry name" value="Homeodomain-like"/>
    <property type="match status" value="1"/>
</dbReference>
<reference evidence="9 10" key="1">
    <citation type="submission" date="2017-07" db="EMBL/GenBank/DDBJ databases">
        <title>A draft genome sequence of Gluconacetobacter entanii LTH 4560.</title>
        <authorList>
            <person name="Skraban J."/>
            <person name="Cleenwerck I."/>
            <person name="Vandamme P."/>
            <person name="Trcek J."/>
        </authorList>
    </citation>
    <scope>NUCLEOTIDE SEQUENCE [LARGE SCALE GENOMIC DNA]</scope>
    <source>
        <strain evidence="9 10">LTH 4560</strain>
    </source>
</reference>
<evidence type="ECO:0000256" key="7">
    <source>
        <dbReference type="PROSITE-ProRule" id="PRU10137"/>
    </source>
</evidence>
<proteinExistence type="inferred from homology"/>
<keyword evidence="2" id="KW-0229">DNA integration</keyword>
<dbReference type="CDD" id="cd00569">
    <property type="entry name" value="HTH_Hin_like"/>
    <property type="match status" value="1"/>
</dbReference>
<dbReference type="InterPro" id="IPR009057">
    <property type="entry name" value="Homeodomain-like_sf"/>
</dbReference>
<dbReference type="PROSITE" id="PS51736">
    <property type="entry name" value="RECOMBINASES_3"/>
    <property type="match status" value="1"/>
</dbReference>
<name>A0A318PSG1_9PROT</name>
<feature type="active site" description="O-(5'-phospho-DNA)-serine intermediate" evidence="6 7">
    <location>
        <position position="9"/>
    </location>
</feature>
<evidence type="ECO:0000313" key="9">
    <source>
        <dbReference type="EMBL" id="PYD61376.1"/>
    </source>
</evidence>
<dbReference type="InterPro" id="IPR006119">
    <property type="entry name" value="Resolv_N"/>
</dbReference>
<dbReference type="InterPro" id="IPR050639">
    <property type="entry name" value="SSR_resolvase"/>
</dbReference>
<dbReference type="Pfam" id="PF02796">
    <property type="entry name" value="HTH_7"/>
    <property type="match status" value="1"/>
</dbReference>